<keyword evidence="7" id="KW-0808">Transferase</keyword>
<evidence type="ECO:0000256" key="7">
    <source>
        <dbReference type="ARBA" id="ARBA00022679"/>
    </source>
</evidence>
<evidence type="ECO:0000313" key="20">
    <source>
        <dbReference type="Proteomes" id="UP000254343"/>
    </source>
</evidence>
<dbReference type="InterPro" id="IPR023346">
    <property type="entry name" value="Lysozyme-like_dom_sf"/>
</dbReference>
<feature type="domain" description="Penicillin-binding protein transpeptidase" evidence="17">
    <location>
        <begin position="387"/>
        <end position="618"/>
    </location>
</feature>
<dbReference type="GO" id="GO:0071555">
    <property type="term" value="P:cell wall organization"/>
    <property type="evidence" value="ECO:0007669"/>
    <property type="project" value="UniProtKB-KW"/>
</dbReference>
<dbReference type="InterPro" id="IPR001460">
    <property type="entry name" value="PCN-bd_Tpept"/>
</dbReference>
<comment type="similarity">
    <text evidence="3">In the N-terminal section; belongs to the glycosyltransferase 51 family.</text>
</comment>
<keyword evidence="6" id="KW-0328">Glycosyltransferase</keyword>
<dbReference type="EMBL" id="UIGB01000001">
    <property type="protein sequence ID" value="SUU83407.1"/>
    <property type="molecule type" value="Genomic_DNA"/>
</dbReference>
<evidence type="ECO:0000256" key="5">
    <source>
        <dbReference type="ARBA" id="ARBA00022670"/>
    </source>
</evidence>
<dbReference type="FunFam" id="1.10.3810.10:FF:000001">
    <property type="entry name" value="Penicillin-binding protein 1A"/>
    <property type="match status" value="1"/>
</dbReference>
<evidence type="ECO:0000256" key="13">
    <source>
        <dbReference type="ARBA" id="ARBA00034000"/>
    </source>
</evidence>
<comment type="similarity">
    <text evidence="2">In the C-terminal section; belongs to the transpeptidase family.</text>
</comment>
<name>A0A380W5J1_AFIFE</name>
<dbReference type="FunFam" id="3.40.710.10:FF:000028">
    <property type="entry name" value="Penicillin-binding protein 1A"/>
    <property type="match status" value="1"/>
</dbReference>
<dbReference type="PANTHER" id="PTHR32282:SF33">
    <property type="entry name" value="PEPTIDOGLYCAN GLYCOSYLTRANSFERASE"/>
    <property type="match status" value="1"/>
</dbReference>
<dbReference type="Gene3D" id="1.10.3810.10">
    <property type="entry name" value="Biosynthetic peptidoglycan transglycosylase-like"/>
    <property type="match status" value="1"/>
</dbReference>
<dbReference type="InterPro" id="IPR036950">
    <property type="entry name" value="PBP_transglycosylase"/>
</dbReference>
<feature type="transmembrane region" description="Helical" evidence="16">
    <location>
        <begin position="79"/>
        <end position="103"/>
    </location>
</feature>
<evidence type="ECO:0000256" key="15">
    <source>
        <dbReference type="SAM" id="MobiDB-lite"/>
    </source>
</evidence>
<dbReference type="GO" id="GO:0008360">
    <property type="term" value="P:regulation of cell shape"/>
    <property type="evidence" value="ECO:0007669"/>
    <property type="project" value="UniProtKB-KW"/>
</dbReference>
<keyword evidence="4" id="KW-0121">Carboxypeptidase</keyword>
<dbReference type="GO" id="GO:0008658">
    <property type="term" value="F:penicillin binding"/>
    <property type="evidence" value="ECO:0007669"/>
    <property type="project" value="InterPro"/>
</dbReference>
<dbReference type="GO" id="GO:0008955">
    <property type="term" value="F:peptidoglycan glycosyltransferase activity"/>
    <property type="evidence" value="ECO:0007669"/>
    <property type="project" value="UniProtKB-EC"/>
</dbReference>
<evidence type="ECO:0000259" key="17">
    <source>
        <dbReference type="Pfam" id="PF00905"/>
    </source>
</evidence>
<dbReference type="SUPFAM" id="SSF56601">
    <property type="entry name" value="beta-lactamase/transpeptidase-like"/>
    <property type="match status" value="1"/>
</dbReference>
<comment type="catalytic activity">
    <reaction evidence="13">
        <text>Preferential cleavage: (Ac)2-L-Lys-D-Ala-|-D-Ala. Also transpeptidation of peptidyl-alanyl moieties that are N-acyl substituents of D-alanine.</text>
        <dbReference type="EC" id="3.4.16.4"/>
    </reaction>
</comment>
<evidence type="ECO:0000256" key="3">
    <source>
        <dbReference type="ARBA" id="ARBA00007739"/>
    </source>
</evidence>
<evidence type="ECO:0000256" key="10">
    <source>
        <dbReference type="ARBA" id="ARBA00022984"/>
    </source>
</evidence>
<dbReference type="InterPro" id="IPR001264">
    <property type="entry name" value="Glyco_trans_51"/>
</dbReference>
<dbReference type="Gene3D" id="3.40.710.10">
    <property type="entry name" value="DD-peptidase/beta-lactamase superfamily"/>
    <property type="match status" value="1"/>
</dbReference>
<evidence type="ECO:0000256" key="6">
    <source>
        <dbReference type="ARBA" id="ARBA00022676"/>
    </source>
</evidence>
<feature type="region of interest" description="Disordered" evidence="15">
    <location>
        <begin position="663"/>
        <end position="758"/>
    </location>
</feature>
<accession>A0A380W5J1</accession>
<keyword evidence="5" id="KW-0645">Protease</keyword>
<feature type="domain" description="Glycosyl transferase family 51" evidence="18">
    <location>
        <begin position="135"/>
        <end position="301"/>
    </location>
</feature>
<evidence type="ECO:0000256" key="1">
    <source>
        <dbReference type="ARBA" id="ARBA00004752"/>
    </source>
</evidence>
<evidence type="ECO:0000313" key="19">
    <source>
        <dbReference type="EMBL" id="SUU83407.1"/>
    </source>
</evidence>
<comment type="catalytic activity">
    <reaction evidence="14">
        <text>[GlcNAc-(1-&gt;4)-Mur2Ac(oyl-L-Ala-gamma-D-Glu-L-Lys-D-Ala-D-Ala)](n)-di-trans,octa-cis-undecaprenyl diphosphate + beta-D-GlcNAc-(1-&gt;4)-Mur2Ac(oyl-L-Ala-gamma-D-Glu-L-Lys-D-Ala-D-Ala)-di-trans,octa-cis-undecaprenyl diphosphate = [GlcNAc-(1-&gt;4)-Mur2Ac(oyl-L-Ala-gamma-D-Glu-L-Lys-D-Ala-D-Ala)](n+1)-di-trans,octa-cis-undecaprenyl diphosphate + di-trans,octa-cis-undecaprenyl diphosphate + H(+)</text>
        <dbReference type="Rhea" id="RHEA:23708"/>
        <dbReference type="Rhea" id="RHEA-COMP:9602"/>
        <dbReference type="Rhea" id="RHEA-COMP:9603"/>
        <dbReference type="ChEBI" id="CHEBI:15378"/>
        <dbReference type="ChEBI" id="CHEBI:58405"/>
        <dbReference type="ChEBI" id="CHEBI:60033"/>
        <dbReference type="ChEBI" id="CHEBI:78435"/>
        <dbReference type="EC" id="2.4.99.28"/>
    </reaction>
</comment>
<evidence type="ECO:0000256" key="11">
    <source>
        <dbReference type="ARBA" id="ARBA00023268"/>
    </source>
</evidence>
<keyword evidence="11" id="KW-0511">Multifunctional enzyme</keyword>
<keyword evidence="9" id="KW-0133">Cell shape</keyword>
<organism evidence="19 20">
    <name type="scientific">Afipia felis</name>
    <name type="common">Cat scratch disease bacillus</name>
    <dbReference type="NCBI Taxonomy" id="1035"/>
    <lineage>
        <taxon>Bacteria</taxon>
        <taxon>Pseudomonadati</taxon>
        <taxon>Pseudomonadota</taxon>
        <taxon>Alphaproteobacteria</taxon>
        <taxon>Hyphomicrobiales</taxon>
        <taxon>Nitrobacteraceae</taxon>
        <taxon>Afipia</taxon>
    </lineage>
</organism>
<feature type="compositionally biased region" description="Basic and acidic residues" evidence="15">
    <location>
        <begin position="43"/>
        <end position="63"/>
    </location>
</feature>
<dbReference type="UniPathway" id="UPA00219"/>
<evidence type="ECO:0000256" key="12">
    <source>
        <dbReference type="ARBA" id="ARBA00023316"/>
    </source>
</evidence>
<evidence type="ECO:0000256" key="16">
    <source>
        <dbReference type="SAM" id="Phobius"/>
    </source>
</evidence>
<dbReference type="GO" id="GO:0009002">
    <property type="term" value="F:serine-type D-Ala-D-Ala carboxypeptidase activity"/>
    <property type="evidence" value="ECO:0007669"/>
    <property type="project" value="UniProtKB-EC"/>
</dbReference>
<sequence length="758" mass="81488">MARKKSGGRREPKFEGKASLDGLRLNRSDRVGDNSNFDDEDEPPVRTRREKPEPRERKADKSRSSRASKVSLRKRFGRVAYWGVVLGLWAMIAVVGGVVWVGAHLPSISSLEIPKRPPTIQIVGTDGSVIATRGEMPGANVSLKDLPPYLPNAFIAIEDRRFYSHFGIDPIGIARAAIANVLHRGVSQGGSTLTQQLAKNLFLTQERTLQRKLQEAELALWLERKYSKTTILELYLNRVYFGSGAYGVEAAAQKYFGKPAKDVTLFEAAILAGLVKSPSRLAPNRNPEGAEKRADVVLAAMVDAKLITPAQEKAAIAHPSFAVKPTGAGTINYVADWISEVLDDLIGQVDQNIVVETTIDPKLQSVAEAAIIDELAAKSVKFNVSQGALVAMTPDGAVRAMVGGRNYAESQFNRAVTAKRQPGSAFKPFVYLTALEAGLTPDTVRQDAPIDVKGWKPENYSHQYFGPVTLTQALAMSLNTVAVRLGIEVGPQNVVRTAHRLGIASKLEPNATISLGTSEVSPTELVGAYATFANNGIAVSPHVITRIKASDTGKILYVRPPDPASQVIDPRYVAMMNAMMHETLVIGTAKKADIPGWYAAGKTGTSQDFRDAWFVGYTAHLVTGVWLGNDDSSPTKKATGGGLPVEVWTRFMRAAHQGVRVANLPVPQPNNPISDFFQSLSGGGGGGSPPPPQPLGAAPSDQASYTREPSYGAGRYSQPAYPSRNGNAQPRPAQTSGRPEADAGLSGGGWLMDRLFGR</sequence>
<gene>
    <name evidence="19" type="primary">pbpD</name>
    <name evidence="19" type="ORF">NCTC12722_00572</name>
</gene>
<evidence type="ECO:0000256" key="8">
    <source>
        <dbReference type="ARBA" id="ARBA00022801"/>
    </source>
</evidence>
<dbReference type="InterPro" id="IPR050396">
    <property type="entry name" value="Glycosyltr_51/Transpeptidase"/>
</dbReference>
<feature type="compositionally biased region" description="Basic and acidic residues" evidence="15">
    <location>
        <begin position="8"/>
        <end position="32"/>
    </location>
</feature>
<dbReference type="AlphaFoldDB" id="A0A380W5J1"/>
<dbReference type="Pfam" id="PF00912">
    <property type="entry name" value="Transgly"/>
    <property type="match status" value="1"/>
</dbReference>
<evidence type="ECO:0000256" key="2">
    <source>
        <dbReference type="ARBA" id="ARBA00007090"/>
    </source>
</evidence>
<keyword evidence="12" id="KW-0961">Cell wall biogenesis/degradation</keyword>
<evidence type="ECO:0000259" key="18">
    <source>
        <dbReference type="Pfam" id="PF00912"/>
    </source>
</evidence>
<evidence type="ECO:0000256" key="9">
    <source>
        <dbReference type="ARBA" id="ARBA00022960"/>
    </source>
</evidence>
<dbReference type="InterPro" id="IPR012338">
    <property type="entry name" value="Beta-lactam/transpept-like"/>
</dbReference>
<protein>
    <submittedName>
        <fullName evidence="19">Penicillin-binding protein 4</fullName>
    </submittedName>
</protein>
<dbReference type="PANTHER" id="PTHR32282">
    <property type="entry name" value="BINDING PROTEIN TRANSPEPTIDASE, PUTATIVE-RELATED"/>
    <property type="match status" value="1"/>
</dbReference>
<keyword evidence="8" id="KW-0378">Hydrolase</keyword>
<dbReference type="SUPFAM" id="SSF53955">
    <property type="entry name" value="Lysozyme-like"/>
    <property type="match status" value="1"/>
</dbReference>
<feature type="compositionally biased region" description="Polar residues" evidence="15">
    <location>
        <begin position="724"/>
        <end position="737"/>
    </location>
</feature>
<proteinExistence type="inferred from homology"/>
<comment type="pathway">
    <text evidence="1">Cell wall biogenesis; peptidoglycan biosynthesis.</text>
</comment>
<dbReference type="GO" id="GO:0006508">
    <property type="term" value="P:proteolysis"/>
    <property type="evidence" value="ECO:0007669"/>
    <property type="project" value="UniProtKB-KW"/>
</dbReference>
<evidence type="ECO:0000256" key="14">
    <source>
        <dbReference type="ARBA" id="ARBA00049902"/>
    </source>
</evidence>
<dbReference type="GO" id="GO:0030288">
    <property type="term" value="C:outer membrane-bounded periplasmic space"/>
    <property type="evidence" value="ECO:0007669"/>
    <property type="project" value="TreeGrafter"/>
</dbReference>
<keyword evidence="16" id="KW-1133">Transmembrane helix</keyword>
<keyword evidence="16" id="KW-0472">Membrane</keyword>
<reference evidence="19 20" key="1">
    <citation type="submission" date="2018-06" db="EMBL/GenBank/DDBJ databases">
        <authorList>
            <consortium name="Pathogen Informatics"/>
            <person name="Doyle S."/>
        </authorList>
    </citation>
    <scope>NUCLEOTIDE SEQUENCE [LARGE SCALE GENOMIC DNA]</scope>
    <source>
        <strain evidence="19 20">NCTC12722</strain>
    </source>
</reference>
<evidence type="ECO:0000256" key="4">
    <source>
        <dbReference type="ARBA" id="ARBA00022645"/>
    </source>
</evidence>
<dbReference type="OrthoDB" id="9766909at2"/>
<dbReference type="Pfam" id="PF00905">
    <property type="entry name" value="Transpeptidase"/>
    <property type="match status" value="1"/>
</dbReference>
<dbReference type="Proteomes" id="UP000254343">
    <property type="component" value="Unassembled WGS sequence"/>
</dbReference>
<keyword evidence="16" id="KW-0812">Transmembrane</keyword>
<feature type="region of interest" description="Disordered" evidence="15">
    <location>
        <begin position="1"/>
        <end position="67"/>
    </location>
</feature>
<dbReference type="NCBIfam" id="TIGR02074">
    <property type="entry name" value="PBP_1a_fam"/>
    <property type="match status" value="1"/>
</dbReference>
<dbReference type="GO" id="GO:0009252">
    <property type="term" value="P:peptidoglycan biosynthetic process"/>
    <property type="evidence" value="ECO:0007669"/>
    <property type="project" value="UniProtKB-UniPathway"/>
</dbReference>
<keyword evidence="10" id="KW-0573">Peptidoglycan synthesis</keyword>
<dbReference type="RefSeq" id="WP_002718186.1">
    <property type="nucleotide sequence ID" value="NZ_UFSI01000001.1"/>
</dbReference>